<name>A0A941IK09_9ACTN</name>
<dbReference type="PANTHER" id="PTHR19211:SF14">
    <property type="entry name" value="ATP-BINDING CASSETTE SUB-FAMILY F MEMBER 1"/>
    <property type="match status" value="1"/>
</dbReference>
<dbReference type="RefSeq" id="WP_212519581.1">
    <property type="nucleotide sequence ID" value="NZ_JAGSOH010000056.1"/>
</dbReference>
<gene>
    <name evidence="6" type="ORF">KDK95_19200</name>
</gene>
<keyword evidence="3 6" id="KW-0067">ATP-binding</keyword>
<dbReference type="EMBL" id="JAGSOH010000056">
    <property type="protein sequence ID" value="MBR7828447.1"/>
    <property type="molecule type" value="Genomic_DNA"/>
</dbReference>
<dbReference type="SMART" id="SM00382">
    <property type="entry name" value="AAA"/>
    <property type="match status" value="2"/>
</dbReference>
<evidence type="ECO:0000313" key="7">
    <source>
        <dbReference type="Proteomes" id="UP000676325"/>
    </source>
</evidence>
<dbReference type="PANTHER" id="PTHR19211">
    <property type="entry name" value="ATP-BINDING TRANSPORT PROTEIN-RELATED"/>
    <property type="match status" value="1"/>
</dbReference>
<keyword evidence="7" id="KW-1185">Reference proteome</keyword>
<dbReference type="SUPFAM" id="SSF52540">
    <property type="entry name" value="P-loop containing nucleoside triphosphate hydrolases"/>
    <property type="match status" value="2"/>
</dbReference>
<evidence type="ECO:0000256" key="2">
    <source>
        <dbReference type="ARBA" id="ARBA00022741"/>
    </source>
</evidence>
<dbReference type="AlphaFoldDB" id="A0A941IK09"/>
<organism evidence="6 7">
    <name type="scientific">Actinospica acidithermotolerans</name>
    <dbReference type="NCBI Taxonomy" id="2828514"/>
    <lineage>
        <taxon>Bacteria</taxon>
        <taxon>Bacillati</taxon>
        <taxon>Actinomycetota</taxon>
        <taxon>Actinomycetes</taxon>
        <taxon>Catenulisporales</taxon>
        <taxon>Actinospicaceae</taxon>
        <taxon>Actinospica</taxon>
    </lineage>
</organism>
<comment type="caution">
    <text evidence="6">The sequence shown here is derived from an EMBL/GenBank/DDBJ whole genome shotgun (WGS) entry which is preliminary data.</text>
</comment>
<feature type="domain" description="ABC transporter" evidence="5">
    <location>
        <begin position="10"/>
        <end position="260"/>
    </location>
</feature>
<sequence>MPATAQFSYLKATGLSLAFHAEPLFDGVSLAVGAGDRVALVGPNGVGKSTLLKILAGRLAPSAGRVELGPGTRVGYFAQQVPDPAATVGDFVRSALAEVFSVESRLRALERRVADGDLDALDEYGSVLERFEALDGWTAQARVDDVRRRLDVAHLPDDAMLAQVSGGEQARLMLARVLLADPTVLLLDEPTNHLDAGAIDWLGGYLAQWTGGVLVISHDRAFLDRVANRVVELDGIHDDELQEYEGGYTAYKAEKQARWQKLLRDYEAQEKHRSRLAADIEATKEHSLTVEFATTDSSARRLAKKVAKKAKARERRLERELQSARWIAEPQTRPTLSLAFPTSRKPRHEFVLQAADLAVKAGSRTLLTIPALEIRTGDRILITGPNGAGKSSLLDAIAARLPDAGVLPQTHDHLRLDTPVIDHFRSKVPVYPQDAEKILTGYLFGEDQWRAPLHTLSAGELRRLLLAIVVNQGARVLLLDEPTNYLDFDSLDVIEQALTAFTGTIVTVTHDRYFADAIGFKTSWHVADGGFGVDM</sequence>
<dbReference type="Pfam" id="PF00005">
    <property type="entry name" value="ABC_tran"/>
    <property type="match status" value="2"/>
</dbReference>
<accession>A0A941IK09</accession>
<dbReference type="Proteomes" id="UP000676325">
    <property type="component" value="Unassembled WGS sequence"/>
</dbReference>
<dbReference type="InterPro" id="IPR003593">
    <property type="entry name" value="AAA+_ATPase"/>
</dbReference>
<evidence type="ECO:0000256" key="4">
    <source>
        <dbReference type="SAM" id="Coils"/>
    </source>
</evidence>
<dbReference type="InterPro" id="IPR003439">
    <property type="entry name" value="ABC_transporter-like_ATP-bd"/>
</dbReference>
<dbReference type="FunFam" id="3.40.50.300:FF:000011">
    <property type="entry name" value="Putative ABC transporter ATP-binding component"/>
    <property type="match status" value="1"/>
</dbReference>
<keyword evidence="2" id="KW-0547">Nucleotide-binding</keyword>
<reference evidence="6" key="1">
    <citation type="submission" date="2021-04" db="EMBL/GenBank/DDBJ databases">
        <title>Genome based classification of Actinospica acidithermotolerans sp. nov., an actinobacterium isolated from an Indonesian hot spring.</title>
        <authorList>
            <person name="Kusuma A.B."/>
            <person name="Putra K.E."/>
            <person name="Nafisah S."/>
            <person name="Loh J."/>
            <person name="Nouioui I."/>
            <person name="Goodfellow M."/>
        </authorList>
    </citation>
    <scope>NUCLEOTIDE SEQUENCE</scope>
    <source>
        <strain evidence="6">MGRD01-02</strain>
    </source>
</reference>
<proteinExistence type="predicted"/>
<keyword evidence="1" id="KW-0677">Repeat</keyword>
<dbReference type="GO" id="GO:0005524">
    <property type="term" value="F:ATP binding"/>
    <property type="evidence" value="ECO:0007669"/>
    <property type="project" value="UniProtKB-KW"/>
</dbReference>
<keyword evidence="4" id="KW-0175">Coiled coil</keyword>
<dbReference type="PROSITE" id="PS50893">
    <property type="entry name" value="ABC_TRANSPORTER_2"/>
    <property type="match status" value="1"/>
</dbReference>
<dbReference type="InterPro" id="IPR017871">
    <property type="entry name" value="ABC_transporter-like_CS"/>
</dbReference>
<dbReference type="InterPro" id="IPR027417">
    <property type="entry name" value="P-loop_NTPase"/>
</dbReference>
<protein>
    <submittedName>
        <fullName evidence="6">ABC-F family ATP-binding cassette domain-containing protein</fullName>
    </submittedName>
</protein>
<evidence type="ECO:0000313" key="6">
    <source>
        <dbReference type="EMBL" id="MBR7828447.1"/>
    </source>
</evidence>
<dbReference type="Gene3D" id="3.40.50.300">
    <property type="entry name" value="P-loop containing nucleotide triphosphate hydrolases"/>
    <property type="match status" value="2"/>
</dbReference>
<feature type="coiled-coil region" evidence="4">
    <location>
        <begin position="300"/>
        <end position="327"/>
    </location>
</feature>
<dbReference type="PROSITE" id="PS00211">
    <property type="entry name" value="ABC_TRANSPORTER_1"/>
    <property type="match status" value="2"/>
</dbReference>
<evidence type="ECO:0000256" key="3">
    <source>
        <dbReference type="ARBA" id="ARBA00022840"/>
    </source>
</evidence>
<dbReference type="InterPro" id="IPR050611">
    <property type="entry name" value="ABCF"/>
</dbReference>
<evidence type="ECO:0000256" key="1">
    <source>
        <dbReference type="ARBA" id="ARBA00022737"/>
    </source>
</evidence>
<evidence type="ECO:0000259" key="5">
    <source>
        <dbReference type="PROSITE" id="PS50893"/>
    </source>
</evidence>
<dbReference type="GO" id="GO:0016887">
    <property type="term" value="F:ATP hydrolysis activity"/>
    <property type="evidence" value="ECO:0007669"/>
    <property type="project" value="InterPro"/>
</dbReference>
<dbReference type="CDD" id="cd03221">
    <property type="entry name" value="ABCF_EF-3"/>
    <property type="match status" value="2"/>
</dbReference>